<evidence type="ECO:0000256" key="6">
    <source>
        <dbReference type="ARBA" id="ARBA00022801"/>
    </source>
</evidence>
<dbReference type="PANTHER" id="PTHR33695:SF1">
    <property type="entry name" value="LIPOPROTEIN SIGNAL PEPTIDASE"/>
    <property type="match status" value="1"/>
</dbReference>
<evidence type="ECO:0000256" key="9">
    <source>
        <dbReference type="HAMAP-Rule" id="MF_00161"/>
    </source>
</evidence>
<comment type="catalytic activity">
    <reaction evidence="9 10">
        <text>Release of signal peptides from bacterial membrane prolipoproteins. Hydrolyzes -Xaa-Yaa-Zaa-|-(S,diacylglyceryl)Cys-, in which Xaa is hydrophobic (preferably Leu), and Yaa (Ala or Ser) and Zaa (Gly or Ala) have small, neutral side chains.</text>
        <dbReference type="EC" id="3.4.23.36"/>
    </reaction>
</comment>
<keyword evidence="2 9" id="KW-1003">Cell membrane</keyword>
<keyword evidence="6 9" id="KW-0378">Hydrolase</keyword>
<feature type="active site" evidence="9">
    <location>
        <position position="178"/>
    </location>
</feature>
<dbReference type="PANTHER" id="PTHR33695">
    <property type="entry name" value="LIPOPROTEIN SIGNAL PEPTIDASE"/>
    <property type="match status" value="1"/>
</dbReference>
<dbReference type="GO" id="GO:0005886">
    <property type="term" value="C:plasma membrane"/>
    <property type="evidence" value="ECO:0007669"/>
    <property type="project" value="UniProtKB-SubCell"/>
</dbReference>
<feature type="transmembrane region" description="Helical" evidence="9">
    <location>
        <begin position="136"/>
        <end position="157"/>
    </location>
</feature>
<evidence type="ECO:0000256" key="8">
    <source>
        <dbReference type="ARBA" id="ARBA00023136"/>
    </source>
</evidence>
<dbReference type="AlphaFoldDB" id="A0A506U5H4"/>
<dbReference type="EMBL" id="VHLH01000015">
    <property type="protein sequence ID" value="TPW28344.1"/>
    <property type="molecule type" value="Genomic_DNA"/>
</dbReference>
<keyword evidence="5 9" id="KW-0064">Aspartyl protease</keyword>
<feature type="transmembrane region" description="Helical" evidence="9">
    <location>
        <begin position="169"/>
        <end position="190"/>
    </location>
</feature>
<reference evidence="13 14" key="1">
    <citation type="submission" date="2019-06" db="EMBL/GenBank/DDBJ databases">
        <authorList>
            <person name="Li M."/>
        </authorList>
    </citation>
    <scope>NUCLEOTIDE SEQUENCE [LARGE SCALE GENOMIC DNA]</scope>
    <source>
        <strain evidence="13 14">BGMRC6574</strain>
    </source>
</reference>
<evidence type="ECO:0000256" key="1">
    <source>
        <dbReference type="ARBA" id="ARBA00006139"/>
    </source>
</evidence>
<comment type="function">
    <text evidence="9 10">This protein specifically catalyzes the removal of signal peptides from prolipoproteins.</text>
</comment>
<feature type="transmembrane region" description="Helical" evidence="9">
    <location>
        <begin position="96"/>
        <end position="124"/>
    </location>
</feature>
<keyword evidence="3 9" id="KW-0645">Protease</keyword>
<evidence type="ECO:0000256" key="2">
    <source>
        <dbReference type="ARBA" id="ARBA00022475"/>
    </source>
</evidence>
<dbReference type="PROSITE" id="PS00855">
    <property type="entry name" value="SPASE_II"/>
    <property type="match status" value="1"/>
</dbReference>
<comment type="caution">
    <text evidence="13">The sequence shown here is derived from an EMBL/GenBank/DDBJ whole genome shotgun (WGS) entry which is preliminary data.</text>
</comment>
<dbReference type="NCBIfam" id="TIGR00077">
    <property type="entry name" value="lspA"/>
    <property type="match status" value="1"/>
</dbReference>
<gene>
    <name evidence="9" type="primary">lspA</name>
    <name evidence="13" type="ORF">FJU11_09305</name>
</gene>
<feature type="region of interest" description="Disordered" evidence="12">
    <location>
        <begin position="1"/>
        <end position="37"/>
    </location>
</feature>
<dbReference type="GO" id="GO:0004190">
    <property type="term" value="F:aspartic-type endopeptidase activity"/>
    <property type="evidence" value="ECO:0007669"/>
    <property type="project" value="UniProtKB-UniRule"/>
</dbReference>
<comment type="pathway">
    <text evidence="9">Protein modification; lipoprotein biosynthesis (signal peptide cleavage).</text>
</comment>
<protein>
    <recommendedName>
        <fullName evidence="9">Lipoprotein signal peptidase</fullName>
        <ecNumber evidence="9">3.4.23.36</ecNumber>
    </recommendedName>
    <alternativeName>
        <fullName evidence="9">Prolipoprotein signal peptidase</fullName>
    </alternativeName>
    <alternativeName>
        <fullName evidence="9">Signal peptidase II</fullName>
        <shortName evidence="9">SPase II</shortName>
    </alternativeName>
</protein>
<comment type="similarity">
    <text evidence="1 9 11">Belongs to the peptidase A8 family.</text>
</comment>
<dbReference type="OrthoDB" id="9810259at2"/>
<evidence type="ECO:0000313" key="13">
    <source>
        <dbReference type="EMBL" id="TPW28344.1"/>
    </source>
</evidence>
<dbReference type="EC" id="3.4.23.36" evidence="9"/>
<dbReference type="InterPro" id="IPR001872">
    <property type="entry name" value="Peptidase_A8"/>
</dbReference>
<evidence type="ECO:0000256" key="10">
    <source>
        <dbReference type="RuleBase" id="RU000594"/>
    </source>
</evidence>
<evidence type="ECO:0000256" key="12">
    <source>
        <dbReference type="SAM" id="MobiDB-lite"/>
    </source>
</evidence>
<evidence type="ECO:0000256" key="7">
    <source>
        <dbReference type="ARBA" id="ARBA00022989"/>
    </source>
</evidence>
<proteinExistence type="inferred from homology"/>
<keyword evidence="4 9" id="KW-0812">Transmembrane</keyword>
<evidence type="ECO:0000256" key="5">
    <source>
        <dbReference type="ARBA" id="ARBA00022750"/>
    </source>
</evidence>
<feature type="transmembrane region" description="Helical" evidence="9">
    <location>
        <begin position="52"/>
        <end position="70"/>
    </location>
</feature>
<evidence type="ECO:0000256" key="3">
    <source>
        <dbReference type="ARBA" id="ARBA00022670"/>
    </source>
</evidence>
<accession>A0A506U5H4</accession>
<dbReference type="Pfam" id="PF01252">
    <property type="entry name" value="Peptidase_A8"/>
    <property type="match status" value="1"/>
</dbReference>
<feature type="active site" evidence="9">
    <location>
        <position position="160"/>
    </location>
</feature>
<dbReference type="PRINTS" id="PR00781">
    <property type="entry name" value="LIPOSIGPTASE"/>
</dbReference>
<organism evidence="13 14">
    <name type="scientific">Pararhizobium mangrovi</name>
    <dbReference type="NCBI Taxonomy" id="2590452"/>
    <lineage>
        <taxon>Bacteria</taxon>
        <taxon>Pseudomonadati</taxon>
        <taxon>Pseudomonadota</taxon>
        <taxon>Alphaproteobacteria</taxon>
        <taxon>Hyphomicrobiales</taxon>
        <taxon>Rhizobiaceae</taxon>
        <taxon>Rhizobium/Agrobacterium group</taxon>
        <taxon>Pararhizobium</taxon>
    </lineage>
</organism>
<comment type="subcellular location">
    <subcellularLocation>
        <location evidence="9">Cell membrane</location>
        <topology evidence="9">Multi-pass membrane protein</topology>
    </subcellularLocation>
</comment>
<keyword evidence="8 9" id="KW-0472">Membrane</keyword>
<dbReference type="UniPathway" id="UPA00665"/>
<dbReference type="GO" id="GO:0006508">
    <property type="term" value="P:proteolysis"/>
    <property type="evidence" value="ECO:0007669"/>
    <property type="project" value="UniProtKB-KW"/>
</dbReference>
<name>A0A506U5H4_9HYPH</name>
<evidence type="ECO:0000256" key="11">
    <source>
        <dbReference type="RuleBase" id="RU004181"/>
    </source>
</evidence>
<keyword evidence="7 9" id="KW-1133">Transmembrane helix</keyword>
<keyword evidence="14" id="KW-1185">Reference proteome</keyword>
<evidence type="ECO:0000256" key="4">
    <source>
        <dbReference type="ARBA" id="ARBA00022692"/>
    </source>
</evidence>
<dbReference type="Proteomes" id="UP000320314">
    <property type="component" value="Unassembled WGS sequence"/>
</dbReference>
<dbReference type="HAMAP" id="MF_00161">
    <property type="entry name" value="LspA"/>
    <property type="match status" value="1"/>
</dbReference>
<sequence length="209" mass="23094">MRPARTDPAGRPGRFAQSRGRDRRHGLRGAPPSARSRGGFVRRSVLSRPAPLAGVIVLAVALDQLVKWLVETHLPFHRPVDVLPMLSLFRTYNSGIAFSFLSGAGIGVLLVLTFCVIAFVLYLWRRTESRRWLSHLGYALIVGGAIGNLIDRALLGHVVDYVLVHTENYAFAVFNLADSFITVGACAVLIDELLGMRRDRRAQAEDPHD</sequence>
<evidence type="ECO:0000313" key="14">
    <source>
        <dbReference type="Proteomes" id="UP000320314"/>
    </source>
</evidence>